<dbReference type="Proteomes" id="UP001230426">
    <property type="component" value="Unassembled WGS sequence"/>
</dbReference>
<dbReference type="RefSeq" id="WP_306870181.1">
    <property type="nucleotide sequence ID" value="NZ_JAUSRB010000002.1"/>
</dbReference>
<evidence type="ECO:0008006" key="4">
    <source>
        <dbReference type="Google" id="ProtNLM"/>
    </source>
</evidence>
<dbReference type="Gene3D" id="1.10.600.10">
    <property type="entry name" value="Farnesyl Diphosphate Synthase"/>
    <property type="match status" value="1"/>
</dbReference>
<evidence type="ECO:0000313" key="2">
    <source>
        <dbReference type="EMBL" id="MDP9867949.1"/>
    </source>
</evidence>
<dbReference type="InterPro" id="IPR034686">
    <property type="entry name" value="Terpene_cyclase-like_2"/>
</dbReference>
<dbReference type="Pfam" id="PF19086">
    <property type="entry name" value="Terpene_syn_C_2"/>
    <property type="match status" value="1"/>
</dbReference>
<evidence type="ECO:0000256" key="1">
    <source>
        <dbReference type="ARBA" id="ARBA00023239"/>
    </source>
</evidence>
<dbReference type="SFLD" id="SFLDG01020">
    <property type="entry name" value="Terpene_Cyclase_Like_2"/>
    <property type="match status" value="1"/>
</dbReference>
<dbReference type="SUPFAM" id="SSF48576">
    <property type="entry name" value="Terpenoid synthases"/>
    <property type="match status" value="1"/>
</dbReference>
<protein>
    <recommendedName>
        <fullName evidence="4">Terpene synthase</fullName>
    </recommendedName>
</protein>
<name>A0ABT9RGV8_9ACTN</name>
<proteinExistence type="predicted"/>
<keyword evidence="3" id="KW-1185">Reference proteome</keyword>
<sequence length="368" mass="40589">MDTPPPMRIDLPPAYCPIPPAINDNFEECRRRGLAWMSEHGFCADDAARLRVAQTDSAEWCAQAMPHASPERLQVATDWTYLMFVFDDLFCDTGESSTNTDAFVEAAARIMHLFEAPDGATMDPANPFTAPIRDLALRVRRCATPAQVRRWIEAHRTWLLGVAWQIAAQSSGTPLSLNDYTVMRLGTCAGLPCAAMVEEDEVPANELNSPKVRALTEAACLTAGWDNDLASYGKELWHRQQTPDARPGIATNLVDVLIDLYGHTRDQALEEATRLRDHTTHLFIRLREQALPTAGAPLHHYLNALSTSIRATLDIGLTTARYTNPDGAHPGAIHITSSLTDTPPIAAANPLPIPAIAWWWDLLDRRAG</sequence>
<dbReference type="InterPro" id="IPR008949">
    <property type="entry name" value="Isoprenoid_synthase_dom_sf"/>
</dbReference>
<accession>A0ABT9RGV8</accession>
<evidence type="ECO:0000313" key="3">
    <source>
        <dbReference type="Proteomes" id="UP001230426"/>
    </source>
</evidence>
<gene>
    <name evidence="2" type="ORF">J2S55_007215</name>
</gene>
<keyword evidence="1" id="KW-0456">Lyase</keyword>
<organism evidence="2 3">
    <name type="scientific">Streptosporangium brasiliense</name>
    <dbReference type="NCBI Taxonomy" id="47480"/>
    <lineage>
        <taxon>Bacteria</taxon>
        <taxon>Bacillati</taxon>
        <taxon>Actinomycetota</taxon>
        <taxon>Actinomycetes</taxon>
        <taxon>Streptosporangiales</taxon>
        <taxon>Streptosporangiaceae</taxon>
        <taxon>Streptosporangium</taxon>
    </lineage>
</organism>
<comment type="caution">
    <text evidence="2">The sequence shown here is derived from an EMBL/GenBank/DDBJ whole genome shotgun (WGS) entry which is preliminary data.</text>
</comment>
<dbReference type="EMBL" id="JAUSRB010000002">
    <property type="protein sequence ID" value="MDP9867949.1"/>
    <property type="molecule type" value="Genomic_DNA"/>
</dbReference>
<reference evidence="2 3" key="1">
    <citation type="submission" date="2023-07" db="EMBL/GenBank/DDBJ databases">
        <title>Sequencing the genomes of 1000 actinobacteria strains.</title>
        <authorList>
            <person name="Klenk H.-P."/>
        </authorList>
    </citation>
    <scope>NUCLEOTIDE SEQUENCE [LARGE SCALE GENOMIC DNA]</scope>
    <source>
        <strain evidence="2 3">DSM 44109</strain>
    </source>
</reference>
<dbReference type="SFLD" id="SFLDS00005">
    <property type="entry name" value="Isoprenoid_Synthase_Type_I"/>
    <property type="match status" value="1"/>
</dbReference>